<dbReference type="SUPFAM" id="SSF54211">
    <property type="entry name" value="Ribosomal protein S5 domain 2-like"/>
    <property type="match status" value="1"/>
</dbReference>
<reference evidence="3" key="1">
    <citation type="submission" date="2018-12" db="EMBL/GenBank/DDBJ databases">
        <authorList>
            <person name="Jadhav K."/>
            <person name="Kushwaha B."/>
            <person name="Jadhav I."/>
        </authorList>
    </citation>
    <scope>NUCLEOTIDE SEQUENCE [LARGE SCALE GENOMIC DNA]</scope>
    <source>
        <strain evidence="3">SBS 10</strain>
    </source>
</reference>
<dbReference type="GO" id="GO:0004176">
    <property type="term" value="F:ATP-dependent peptidase activity"/>
    <property type="evidence" value="ECO:0007669"/>
    <property type="project" value="InterPro"/>
</dbReference>
<organism evidence="3">
    <name type="scientific">Billgrantia gudaonensis</name>
    <dbReference type="NCBI Taxonomy" id="376427"/>
    <lineage>
        <taxon>Bacteria</taxon>
        <taxon>Pseudomonadati</taxon>
        <taxon>Pseudomonadota</taxon>
        <taxon>Gammaproteobacteria</taxon>
        <taxon>Oceanospirillales</taxon>
        <taxon>Halomonadaceae</taxon>
        <taxon>Billgrantia</taxon>
    </lineage>
</organism>
<proteinExistence type="predicted"/>
<evidence type="ECO:0000256" key="1">
    <source>
        <dbReference type="SAM" id="MobiDB-lite"/>
    </source>
</evidence>
<dbReference type="InterPro" id="IPR014721">
    <property type="entry name" value="Ribsml_uS5_D2-typ_fold_subgr"/>
</dbReference>
<dbReference type="InterPro" id="IPR020568">
    <property type="entry name" value="Ribosomal_Su5_D2-typ_SF"/>
</dbReference>
<dbReference type="GO" id="GO:0005524">
    <property type="term" value="F:ATP binding"/>
    <property type="evidence" value="ECO:0007669"/>
    <property type="project" value="InterPro"/>
</dbReference>
<feature type="domain" description="Lon proteolytic" evidence="2">
    <location>
        <begin position="114"/>
        <end position="161"/>
    </location>
</feature>
<dbReference type="GO" id="GO:0004252">
    <property type="term" value="F:serine-type endopeptidase activity"/>
    <property type="evidence" value="ECO:0007669"/>
    <property type="project" value="InterPro"/>
</dbReference>
<gene>
    <name evidence="3" type="ORF">DSL92_05445</name>
</gene>
<feature type="compositionally biased region" description="Polar residues" evidence="1">
    <location>
        <begin position="43"/>
        <end position="53"/>
    </location>
</feature>
<sequence>MPSSCGEPDAYANAATSRSPRYSWRFVPRADGRPGQQAPCSRWATSPSVSQRASPPRLARCRPGDRHRREARLGGRIHSKAVMILTLLGQPLRAGHATVAFASLAFEQSYGGIEGDSASVAEACALISAIARVGIDQRLAVTGSIDQYGRVQAVGGVNEKIEGFFAICQASGELAGHGVLLPATNVEHLMLARRCAKPWPPTSSACTPSMTSTRR</sequence>
<dbReference type="GO" id="GO:0030163">
    <property type="term" value="P:protein catabolic process"/>
    <property type="evidence" value="ECO:0007669"/>
    <property type="project" value="InterPro"/>
</dbReference>
<name>A0A3S0VSS9_9GAMM</name>
<evidence type="ECO:0000259" key="2">
    <source>
        <dbReference type="Pfam" id="PF05362"/>
    </source>
</evidence>
<dbReference type="PANTHER" id="PTHR10046">
    <property type="entry name" value="ATP DEPENDENT LON PROTEASE FAMILY MEMBER"/>
    <property type="match status" value="1"/>
</dbReference>
<accession>A0A3S0VSS9</accession>
<evidence type="ECO:0000313" key="3">
    <source>
        <dbReference type="EMBL" id="RUA22504.1"/>
    </source>
</evidence>
<dbReference type="Gene3D" id="3.30.230.10">
    <property type="match status" value="1"/>
</dbReference>
<feature type="region of interest" description="Disordered" evidence="1">
    <location>
        <begin position="25"/>
        <end position="69"/>
    </location>
</feature>
<dbReference type="AlphaFoldDB" id="A0A3S0VSS9"/>
<dbReference type="Pfam" id="PF05362">
    <property type="entry name" value="Lon_C"/>
    <property type="match status" value="1"/>
</dbReference>
<dbReference type="GO" id="GO:0006508">
    <property type="term" value="P:proteolysis"/>
    <property type="evidence" value="ECO:0007669"/>
    <property type="project" value="InterPro"/>
</dbReference>
<dbReference type="EMBL" id="RXHI01000015">
    <property type="protein sequence ID" value="RUA22504.1"/>
    <property type="molecule type" value="Genomic_DNA"/>
</dbReference>
<protein>
    <recommendedName>
        <fullName evidence="2">Lon proteolytic domain-containing protein</fullName>
    </recommendedName>
</protein>
<dbReference type="InterPro" id="IPR008269">
    <property type="entry name" value="Lon_proteolytic"/>
</dbReference>
<dbReference type="InterPro" id="IPR027065">
    <property type="entry name" value="Lon_Prtase"/>
</dbReference>
<comment type="caution">
    <text evidence="3">The sequence shown here is derived from an EMBL/GenBank/DDBJ whole genome shotgun (WGS) entry which is preliminary data.</text>
</comment>
<dbReference type="PRINTS" id="PR00830">
    <property type="entry name" value="ENDOLAPTASE"/>
</dbReference>